<accession>A0A5N3QTE6</accession>
<dbReference type="CDD" id="cd08054">
    <property type="entry name" value="gp6"/>
    <property type="match status" value="1"/>
</dbReference>
<organism evidence="1 2">
    <name type="scientific">Vibrio fortis</name>
    <dbReference type="NCBI Taxonomy" id="212667"/>
    <lineage>
        <taxon>Bacteria</taxon>
        <taxon>Pseudomonadati</taxon>
        <taxon>Pseudomonadota</taxon>
        <taxon>Gammaproteobacteria</taxon>
        <taxon>Vibrionales</taxon>
        <taxon>Vibrionaceae</taxon>
        <taxon>Vibrio</taxon>
    </lineage>
</organism>
<sequence>MAYMVLSRTFSEVVPYAQASKHLRVWDDEDRSYIESLIETAVGVAEKYMNRLVVESTVLVELSQLDHQLPLGRAKSVQEVTYLNYEREERETLPQEFYTFNPLSNRLVLKRAGQAYLKAHNAVEFQATYVTGWAADAIPAEVKHGVLMLVGTLYEMREDATVGQGVTVNTVPVTHQYLFNKHKIHAV</sequence>
<dbReference type="EMBL" id="VWSE01000010">
    <property type="protein sequence ID" value="KAB0285466.1"/>
    <property type="molecule type" value="Genomic_DNA"/>
</dbReference>
<dbReference type="AlphaFoldDB" id="A0A5N3QTE6"/>
<proteinExistence type="predicted"/>
<dbReference type="Proteomes" id="UP000326789">
    <property type="component" value="Unassembled WGS sequence"/>
</dbReference>
<dbReference type="Gene3D" id="1.10.3230.30">
    <property type="entry name" value="Phage gp6-like head-tail connector protein"/>
    <property type="match status" value="1"/>
</dbReference>
<name>A0A5N3QTE6_9VIBR</name>
<evidence type="ECO:0000313" key="2">
    <source>
        <dbReference type="Proteomes" id="UP000326789"/>
    </source>
</evidence>
<comment type="caution">
    <text evidence="1">The sequence shown here is derived from an EMBL/GenBank/DDBJ whole genome shotgun (WGS) entry which is preliminary data.</text>
</comment>
<dbReference type="RefSeq" id="WP_150873167.1">
    <property type="nucleotide sequence ID" value="NZ_VWSE01000010.1"/>
</dbReference>
<evidence type="ECO:0000313" key="1">
    <source>
        <dbReference type="EMBL" id="KAB0285466.1"/>
    </source>
</evidence>
<reference evidence="1 2" key="1">
    <citation type="submission" date="2019-09" db="EMBL/GenBank/DDBJ databases">
        <title>Whole genome sequence of Vibrio fortis.</title>
        <authorList>
            <person name="Das S.K."/>
        </authorList>
    </citation>
    <scope>NUCLEOTIDE SEQUENCE [LARGE SCALE GENOMIC DNA]</scope>
    <source>
        <strain evidence="1 2">AN60</strain>
    </source>
</reference>
<gene>
    <name evidence="1" type="ORF">F2P58_23425</name>
</gene>
<protein>
    <submittedName>
        <fullName evidence="1">Phage gp6-like head-tail connector protein</fullName>
    </submittedName>
</protein>